<dbReference type="EMBL" id="UZAH01029291">
    <property type="protein sequence ID" value="VDP05279.1"/>
    <property type="molecule type" value="Genomic_DNA"/>
</dbReference>
<dbReference type="WBParaSite" id="HPBE_0001621301-mRNA-1">
    <property type="protein sequence ID" value="HPBE_0001621301-mRNA-1"/>
    <property type="gene ID" value="HPBE_0001621301"/>
</dbReference>
<evidence type="ECO:0000313" key="1">
    <source>
        <dbReference type="EMBL" id="VDP05279.1"/>
    </source>
</evidence>
<proteinExistence type="predicted"/>
<name>A0A183G413_HELPZ</name>
<dbReference type="AlphaFoldDB" id="A0A183G413"/>
<reference evidence="1 2" key="1">
    <citation type="submission" date="2018-11" db="EMBL/GenBank/DDBJ databases">
        <authorList>
            <consortium name="Pathogen Informatics"/>
        </authorList>
    </citation>
    <scope>NUCLEOTIDE SEQUENCE [LARGE SCALE GENOMIC DNA]</scope>
</reference>
<organism evidence="2 3">
    <name type="scientific">Heligmosomoides polygyrus</name>
    <name type="common">Parasitic roundworm</name>
    <dbReference type="NCBI Taxonomy" id="6339"/>
    <lineage>
        <taxon>Eukaryota</taxon>
        <taxon>Metazoa</taxon>
        <taxon>Ecdysozoa</taxon>
        <taxon>Nematoda</taxon>
        <taxon>Chromadorea</taxon>
        <taxon>Rhabditida</taxon>
        <taxon>Rhabditina</taxon>
        <taxon>Rhabditomorpha</taxon>
        <taxon>Strongyloidea</taxon>
        <taxon>Heligmosomidae</taxon>
        <taxon>Heligmosomoides</taxon>
    </lineage>
</organism>
<keyword evidence="2" id="KW-1185">Reference proteome</keyword>
<reference evidence="3" key="2">
    <citation type="submission" date="2019-09" db="UniProtKB">
        <authorList>
            <consortium name="WormBaseParasite"/>
        </authorList>
    </citation>
    <scope>IDENTIFICATION</scope>
</reference>
<dbReference type="OrthoDB" id="5867484at2759"/>
<protein>
    <submittedName>
        <fullName evidence="3">Craniofacial development protein 2-like</fullName>
    </submittedName>
</protein>
<dbReference type="Proteomes" id="UP000050761">
    <property type="component" value="Unassembled WGS sequence"/>
</dbReference>
<sequence length="125" mass="14137">MWRSQDHQWRRNNRLRNCDSIVSVERFDQAKDEFWSLLDEKTAEVPSNEVIIVAGDLNGHVGAAKDGYSCHGGDKGNVVGVLLTVYPVIEPVVVLFFVRSYREAILSYLGLLKDEPIRSNSIAKF</sequence>
<accession>A0A3P8DZ08</accession>
<dbReference type="InterPro" id="IPR019428">
    <property type="entry name" value="7TM_GPCR_serpentine_rcpt_Str"/>
</dbReference>
<evidence type="ECO:0000313" key="2">
    <source>
        <dbReference type="Proteomes" id="UP000050761"/>
    </source>
</evidence>
<evidence type="ECO:0000313" key="3">
    <source>
        <dbReference type="WBParaSite" id="HPBE_0001621301-mRNA-1"/>
    </source>
</evidence>
<dbReference type="Pfam" id="PF10326">
    <property type="entry name" value="7TM_GPCR_Str"/>
    <property type="match status" value="1"/>
</dbReference>
<accession>A0A183G413</accession>
<gene>
    <name evidence="1" type="ORF">HPBE_LOCUS16212</name>
</gene>